<feature type="region of interest" description="Disordered" evidence="1">
    <location>
        <begin position="483"/>
        <end position="504"/>
    </location>
</feature>
<dbReference type="AlphaFoldDB" id="A0A4R5BLQ1"/>
<reference evidence="3 4" key="1">
    <citation type="submission" date="2019-03" db="EMBL/GenBank/DDBJ databases">
        <title>Draft genome sequences of novel Actinobacteria.</title>
        <authorList>
            <person name="Sahin N."/>
            <person name="Ay H."/>
            <person name="Saygin H."/>
        </authorList>
    </citation>
    <scope>NUCLEOTIDE SEQUENCE [LARGE SCALE GENOMIC DNA]</scope>
    <source>
        <strain evidence="3 4">DSM 45941</strain>
    </source>
</reference>
<organism evidence="3 4">
    <name type="scientific">Actinomadura darangshiensis</name>
    <dbReference type="NCBI Taxonomy" id="705336"/>
    <lineage>
        <taxon>Bacteria</taxon>
        <taxon>Bacillati</taxon>
        <taxon>Actinomycetota</taxon>
        <taxon>Actinomycetes</taxon>
        <taxon>Streptosporangiales</taxon>
        <taxon>Thermomonosporaceae</taxon>
        <taxon>Actinomadura</taxon>
    </lineage>
</organism>
<name>A0A4R5BLQ1_9ACTN</name>
<protein>
    <recommendedName>
        <fullName evidence="2">AMP-dependent synthetase/ligase domain-containing protein</fullName>
    </recommendedName>
</protein>
<dbReference type="PANTHER" id="PTHR24096:SF420">
    <property type="entry name" value="LONG-CHAIN-FATTY-ACID--COA LIGASE-RELATED"/>
    <property type="match status" value="1"/>
</dbReference>
<feature type="compositionally biased region" description="Basic and acidic residues" evidence="1">
    <location>
        <begin position="495"/>
        <end position="504"/>
    </location>
</feature>
<dbReference type="Proteomes" id="UP000295578">
    <property type="component" value="Unassembled WGS sequence"/>
</dbReference>
<sequence length="504" mass="54681">MLEMTPNPVTTTRRPAAGCALDNVRTSRRGSATSEMQRPAAGQCPPSVFRAHFAVFLWACPHRDVECSRQRRCDRDRFRRRVQAFIGGRFPFHSLTPGGVPVPNVNPRIFAEPKTELRRRADGAPPLSPAEPPAPGDPDLARPLYRWARRRPAAVLAAERRGPGWEELTYGQALACAESLGQALLERGLGPDRPLVVLSGNSLRHLLLTLAGYIAGIPVASLSTAYSLAGGHDRLRTVTGIARPGAVYAEDGHEYGAALEALRELAPLTVLGHGRDPGRPSGGVRFGELLQAVPDERLAAARARVRSGSVAKIMFTGGPAGRPKAVPNTHRMLCAVQRMMRQVWPLPSERPITLVDWLPWSHTFGGNHNLHMVLTTGGTLHIDDGGPTPELFPRSIRNLADVSPNVHFNVPAGFALLADELERDSALAKCVFDRLSLLFSAGAPLSGELRRRLLALAARFARREVRLTSSWGLMDGYLEAAGGRHAHPGSAGARRLRDYPRAAP</sequence>
<dbReference type="OrthoDB" id="9803968at2"/>
<dbReference type="PANTHER" id="PTHR24096">
    <property type="entry name" value="LONG-CHAIN-FATTY-ACID--COA LIGASE"/>
    <property type="match status" value="1"/>
</dbReference>
<dbReference type="GO" id="GO:0016405">
    <property type="term" value="F:CoA-ligase activity"/>
    <property type="evidence" value="ECO:0007669"/>
    <property type="project" value="TreeGrafter"/>
</dbReference>
<accession>A0A4R5BLQ1</accession>
<feature type="compositionally biased region" description="Pro residues" evidence="1">
    <location>
        <begin position="126"/>
        <end position="136"/>
    </location>
</feature>
<feature type="domain" description="AMP-dependent synthetase/ligase" evidence="2">
    <location>
        <begin position="146"/>
        <end position="472"/>
    </location>
</feature>
<dbReference type="Gene3D" id="3.40.50.12780">
    <property type="entry name" value="N-terminal domain of ligase-like"/>
    <property type="match status" value="1"/>
</dbReference>
<proteinExistence type="predicted"/>
<dbReference type="SUPFAM" id="SSF56801">
    <property type="entry name" value="Acetyl-CoA synthetase-like"/>
    <property type="match status" value="1"/>
</dbReference>
<dbReference type="EMBL" id="SMKY01000022">
    <property type="protein sequence ID" value="TDD87651.1"/>
    <property type="molecule type" value="Genomic_DNA"/>
</dbReference>
<evidence type="ECO:0000256" key="1">
    <source>
        <dbReference type="SAM" id="MobiDB-lite"/>
    </source>
</evidence>
<comment type="caution">
    <text evidence="3">The sequence shown here is derived from an EMBL/GenBank/DDBJ whole genome shotgun (WGS) entry which is preliminary data.</text>
</comment>
<evidence type="ECO:0000313" key="3">
    <source>
        <dbReference type="EMBL" id="TDD87651.1"/>
    </source>
</evidence>
<dbReference type="Pfam" id="PF00501">
    <property type="entry name" value="AMP-binding"/>
    <property type="match status" value="1"/>
</dbReference>
<dbReference type="InterPro" id="IPR042099">
    <property type="entry name" value="ANL_N_sf"/>
</dbReference>
<evidence type="ECO:0000259" key="2">
    <source>
        <dbReference type="Pfam" id="PF00501"/>
    </source>
</evidence>
<evidence type="ECO:0000313" key="4">
    <source>
        <dbReference type="Proteomes" id="UP000295578"/>
    </source>
</evidence>
<dbReference type="InterPro" id="IPR000873">
    <property type="entry name" value="AMP-dep_synth/lig_dom"/>
</dbReference>
<gene>
    <name evidence="3" type="ORF">E1293_07500</name>
</gene>
<feature type="region of interest" description="Disordered" evidence="1">
    <location>
        <begin position="117"/>
        <end position="141"/>
    </location>
</feature>
<keyword evidence="4" id="KW-1185">Reference proteome</keyword>